<proteinExistence type="predicted"/>
<sequence length="312" mass="34681">MAETQSDLPPVVGPDNDDNITGLLEVEPSPVAETPAEFKEAYFPPQQQQQPQRTSTLGLSSHGPAYWLVRAQKYSSYAFTVFAASHIANVALIPLATRSVVESNRYLLLTRPYYQSALTEPIVVSLPLAVHIVSGIALRLYRRRQALTRYGAETQRDRKTIPWPAVSGTSALGYALVPLAGFHFWSTRILPMYMHGDNSLISLSYISHGFWRHPLVSFAGFTALVGIGTWHITWGWAKWLGLSPTQVKESESRRNLIKKRRWYGINAVSALVTALWLAGGLGIVGRGGKTDGWIGREFDQLYDTMPILGRKS</sequence>
<dbReference type="GO" id="GO:0055088">
    <property type="term" value="P:lipid homeostasis"/>
    <property type="evidence" value="ECO:0007669"/>
    <property type="project" value="InterPro"/>
</dbReference>
<feature type="domain" description="Mitochondrial adapter protein MCP1 transmembrane" evidence="3">
    <location>
        <begin position="178"/>
        <end position="288"/>
    </location>
</feature>
<evidence type="ECO:0000256" key="1">
    <source>
        <dbReference type="SAM" id="MobiDB-lite"/>
    </source>
</evidence>
<accession>A0A7C8I6F6</accession>
<dbReference type="Proteomes" id="UP000481861">
    <property type="component" value="Unassembled WGS sequence"/>
</dbReference>
<dbReference type="Pfam" id="PF07950">
    <property type="entry name" value="MCP1_TM"/>
    <property type="match status" value="1"/>
</dbReference>
<evidence type="ECO:0000259" key="3">
    <source>
        <dbReference type="Pfam" id="PF07950"/>
    </source>
</evidence>
<feature type="transmembrane region" description="Helical" evidence="2">
    <location>
        <begin position="262"/>
        <end position="284"/>
    </location>
</feature>
<name>A0A7C8I6F6_9PLEO</name>
<dbReference type="PANTHER" id="PTHR38409:SF1">
    <property type="entry name" value="MITOCHONDRIAL ADAPTER PROTEIN MCP1"/>
    <property type="match status" value="1"/>
</dbReference>
<dbReference type="GO" id="GO:0005741">
    <property type="term" value="C:mitochondrial outer membrane"/>
    <property type="evidence" value="ECO:0007669"/>
    <property type="project" value="TreeGrafter"/>
</dbReference>
<keyword evidence="2" id="KW-1133">Transmembrane helix</keyword>
<evidence type="ECO:0000313" key="4">
    <source>
        <dbReference type="EMBL" id="KAF2871937.1"/>
    </source>
</evidence>
<evidence type="ECO:0000256" key="2">
    <source>
        <dbReference type="SAM" id="Phobius"/>
    </source>
</evidence>
<keyword evidence="2" id="KW-0812">Transmembrane</keyword>
<dbReference type="EMBL" id="JAADJZ010000010">
    <property type="protein sequence ID" value="KAF2871937.1"/>
    <property type="molecule type" value="Genomic_DNA"/>
</dbReference>
<gene>
    <name evidence="4" type="ORF">BDV95DRAFT_493248</name>
</gene>
<dbReference type="PANTHER" id="PTHR38409">
    <property type="entry name" value="MDM10-COMPLEMENTING PROTEIN 1"/>
    <property type="match status" value="1"/>
</dbReference>
<feature type="transmembrane region" description="Helical" evidence="2">
    <location>
        <begin position="77"/>
        <end position="101"/>
    </location>
</feature>
<dbReference type="GO" id="GO:0007005">
    <property type="term" value="P:mitochondrion organization"/>
    <property type="evidence" value="ECO:0007669"/>
    <property type="project" value="TreeGrafter"/>
</dbReference>
<feature type="transmembrane region" description="Helical" evidence="2">
    <location>
        <begin position="121"/>
        <end position="141"/>
    </location>
</feature>
<feature type="transmembrane region" description="Helical" evidence="2">
    <location>
        <begin position="161"/>
        <end position="185"/>
    </location>
</feature>
<keyword evidence="5" id="KW-1185">Reference proteome</keyword>
<dbReference type="AlphaFoldDB" id="A0A7C8I6F6"/>
<feature type="transmembrane region" description="Helical" evidence="2">
    <location>
        <begin position="218"/>
        <end position="241"/>
    </location>
</feature>
<dbReference type="InterPro" id="IPR039960">
    <property type="entry name" value="MCP1"/>
</dbReference>
<protein>
    <recommendedName>
        <fullName evidence="3">Mitochondrial adapter protein MCP1 transmembrane domain-containing protein</fullName>
    </recommendedName>
</protein>
<organism evidence="4 5">
    <name type="scientific">Massariosphaeria phaeospora</name>
    <dbReference type="NCBI Taxonomy" id="100035"/>
    <lineage>
        <taxon>Eukaryota</taxon>
        <taxon>Fungi</taxon>
        <taxon>Dikarya</taxon>
        <taxon>Ascomycota</taxon>
        <taxon>Pezizomycotina</taxon>
        <taxon>Dothideomycetes</taxon>
        <taxon>Pleosporomycetidae</taxon>
        <taxon>Pleosporales</taxon>
        <taxon>Pleosporales incertae sedis</taxon>
        <taxon>Massariosphaeria</taxon>
    </lineage>
</organism>
<dbReference type="OrthoDB" id="10259513at2759"/>
<reference evidence="4 5" key="1">
    <citation type="submission" date="2020-01" db="EMBL/GenBank/DDBJ databases">
        <authorList>
            <consortium name="DOE Joint Genome Institute"/>
            <person name="Haridas S."/>
            <person name="Albert R."/>
            <person name="Binder M."/>
            <person name="Bloem J."/>
            <person name="Labutti K."/>
            <person name="Salamov A."/>
            <person name="Andreopoulos B."/>
            <person name="Baker S.E."/>
            <person name="Barry K."/>
            <person name="Bills G."/>
            <person name="Bluhm B.H."/>
            <person name="Cannon C."/>
            <person name="Castanera R."/>
            <person name="Culley D.E."/>
            <person name="Daum C."/>
            <person name="Ezra D."/>
            <person name="Gonzalez J.B."/>
            <person name="Henrissat B."/>
            <person name="Kuo A."/>
            <person name="Liang C."/>
            <person name="Lipzen A."/>
            <person name="Lutzoni F."/>
            <person name="Magnuson J."/>
            <person name="Mondo S."/>
            <person name="Nolan M."/>
            <person name="Ohm R."/>
            <person name="Pangilinan J."/>
            <person name="Park H.-J.H."/>
            <person name="Ramirez L."/>
            <person name="Alfaro M."/>
            <person name="Sun H."/>
            <person name="Tritt A."/>
            <person name="Yoshinaga Y."/>
            <person name="Zwiers L.-H.L."/>
            <person name="Turgeon B.G."/>
            <person name="Goodwin S.B."/>
            <person name="Spatafora J.W."/>
            <person name="Crous P.W."/>
            <person name="Grigoriev I.V."/>
        </authorList>
    </citation>
    <scope>NUCLEOTIDE SEQUENCE [LARGE SCALE GENOMIC DNA]</scope>
    <source>
        <strain evidence="4 5">CBS 611.86</strain>
    </source>
</reference>
<evidence type="ECO:0000313" key="5">
    <source>
        <dbReference type="Proteomes" id="UP000481861"/>
    </source>
</evidence>
<dbReference type="InterPro" id="IPR012472">
    <property type="entry name" value="MCP1_TM"/>
</dbReference>
<keyword evidence="2" id="KW-0472">Membrane</keyword>
<feature type="region of interest" description="Disordered" evidence="1">
    <location>
        <begin position="1"/>
        <end position="22"/>
    </location>
</feature>
<comment type="caution">
    <text evidence="4">The sequence shown here is derived from an EMBL/GenBank/DDBJ whole genome shotgun (WGS) entry which is preliminary data.</text>
</comment>